<dbReference type="SUPFAM" id="SSF160527">
    <property type="entry name" value="V-type ATPase subunit E-like"/>
    <property type="match status" value="1"/>
</dbReference>
<name>A0ABS0LQJ7_9LACT</name>
<reference evidence="1 2" key="1">
    <citation type="submission" date="2020-07" db="EMBL/GenBank/DDBJ databases">
        <title>Facklamia lactis sp. nov., isolated from raw milk.</title>
        <authorList>
            <person name="Doll E.V."/>
            <person name="Huptas C."/>
            <person name="Staib L."/>
            <person name="Wenning M."/>
            <person name="Scherer S."/>
        </authorList>
    </citation>
    <scope>NUCLEOTIDE SEQUENCE [LARGE SCALE GENOMIC DNA]</scope>
    <source>
        <strain evidence="1 2">DSM 111018</strain>
    </source>
</reference>
<dbReference type="EMBL" id="JACBXQ010000003">
    <property type="protein sequence ID" value="MBG9986425.1"/>
    <property type="molecule type" value="Genomic_DNA"/>
</dbReference>
<gene>
    <name evidence="1" type="ORF">HZY91_05900</name>
</gene>
<accession>A0ABS0LQJ7</accession>
<keyword evidence="2" id="KW-1185">Reference proteome</keyword>
<comment type="caution">
    <text evidence="1">The sequence shown here is derived from an EMBL/GenBank/DDBJ whole genome shotgun (WGS) entry which is preliminary data.</text>
</comment>
<organism evidence="1 2">
    <name type="scientific">Facklamia lactis</name>
    <dbReference type="NCBI Taxonomy" id="2749967"/>
    <lineage>
        <taxon>Bacteria</taxon>
        <taxon>Bacillati</taxon>
        <taxon>Bacillota</taxon>
        <taxon>Bacilli</taxon>
        <taxon>Lactobacillales</taxon>
        <taxon>Aerococcaceae</taxon>
        <taxon>Facklamia</taxon>
    </lineage>
</organism>
<evidence type="ECO:0000313" key="1">
    <source>
        <dbReference type="EMBL" id="MBG9986425.1"/>
    </source>
</evidence>
<proteinExistence type="predicted"/>
<evidence type="ECO:0000313" key="2">
    <source>
        <dbReference type="Proteomes" id="UP000721415"/>
    </source>
</evidence>
<dbReference type="RefSeq" id="WP_197115346.1">
    <property type="nucleotide sequence ID" value="NZ_JACBXQ010000003.1"/>
</dbReference>
<sequence length="193" mass="22262">MGNIETLQKTIMEKVQATGEAKVQEHQQALTEKLDQFKAKLAEQTQQQQNHFERQETRRMEIKQQSLENELRNSRLSHKQAMLKDIIRAVVPKLNELEPEKFVELIHTAIGKIDSQAPFTIKLGANSQSFANEELKQQLRGQYPQINFDDQLLADKSGFMLSQDGINLNYTFEDVVDELTPQLLIELEQELKA</sequence>
<dbReference type="Proteomes" id="UP000721415">
    <property type="component" value="Unassembled WGS sequence"/>
</dbReference>
<protein>
    <submittedName>
        <fullName evidence="1">Uncharacterized protein</fullName>
    </submittedName>
</protein>